<dbReference type="AlphaFoldDB" id="D3B6P1"/>
<dbReference type="OMA" id="WDIENEN"/>
<dbReference type="Gene3D" id="2.130.10.10">
    <property type="entry name" value="YVTN repeat-like/Quinoprotein amine dehydrogenase"/>
    <property type="match status" value="2"/>
</dbReference>
<feature type="region of interest" description="Disordered" evidence="6">
    <location>
        <begin position="112"/>
        <end position="132"/>
    </location>
</feature>
<evidence type="ECO:0000256" key="6">
    <source>
        <dbReference type="SAM" id="MobiDB-lite"/>
    </source>
</evidence>
<evidence type="ECO:0000256" key="5">
    <source>
        <dbReference type="PROSITE-ProRule" id="PRU00221"/>
    </source>
</evidence>
<dbReference type="STRING" id="670386.D3B6P1"/>
<keyword evidence="8" id="KW-1185">Reference proteome</keyword>
<evidence type="ECO:0000256" key="4">
    <source>
        <dbReference type="ARBA" id="ARBA00022737"/>
    </source>
</evidence>
<comment type="subcellular location">
    <subcellularLocation>
        <location evidence="1">Cytoplasm</location>
    </subcellularLocation>
</comment>
<comment type="caution">
    <text evidence="7">The sequence shown here is derived from an EMBL/GenBank/DDBJ whole genome shotgun (WGS) entry which is preliminary data.</text>
</comment>
<dbReference type="PROSITE" id="PS50082">
    <property type="entry name" value="WD_REPEATS_2"/>
    <property type="match status" value="2"/>
</dbReference>
<dbReference type="Proteomes" id="UP000001396">
    <property type="component" value="Unassembled WGS sequence"/>
</dbReference>
<dbReference type="PROSITE" id="PS00678">
    <property type="entry name" value="WD_REPEATS_1"/>
    <property type="match status" value="1"/>
</dbReference>
<evidence type="ECO:0000256" key="3">
    <source>
        <dbReference type="ARBA" id="ARBA00022574"/>
    </source>
</evidence>
<feature type="repeat" description="WD" evidence="5">
    <location>
        <begin position="143"/>
        <end position="179"/>
    </location>
</feature>
<reference evidence="7 8" key="1">
    <citation type="journal article" date="2011" name="Genome Res.">
        <title>Phylogeny-wide analysis of social amoeba genomes highlights ancient origins for complex intercellular communication.</title>
        <authorList>
            <person name="Heidel A.J."/>
            <person name="Lawal H.M."/>
            <person name="Felder M."/>
            <person name="Schilde C."/>
            <person name="Helps N.R."/>
            <person name="Tunggal B."/>
            <person name="Rivero F."/>
            <person name="John U."/>
            <person name="Schleicher M."/>
            <person name="Eichinger L."/>
            <person name="Platzer M."/>
            <person name="Noegel A.A."/>
            <person name="Schaap P."/>
            <person name="Gloeckner G."/>
        </authorList>
    </citation>
    <scope>NUCLEOTIDE SEQUENCE [LARGE SCALE GENOMIC DNA]</scope>
    <source>
        <strain evidence="8">ATCC 26659 / Pp 5 / PN500</strain>
    </source>
</reference>
<name>D3B6P1_HETP5</name>
<dbReference type="RefSeq" id="XP_020435128.1">
    <property type="nucleotide sequence ID" value="XM_020574714.1"/>
</dbReference>
<dbReference type="InterPro" id="IPR019775">
    <property type="entry name" value="WD40_repeat_CS"/>
</dbReference>
<dbReference type="EMBL" id="ADBJ01000017">
    <property type="protein sequence ID" value="EFA83011.1"/>
    <property type="molecule type" value="Genomic_DNA"/>
</dbReference>
<evidence type="ECO:0000256" key="2">
    <source>
        <dbReference type="ARBA" id="ARBA00022490"/>
    </source>
</evidence>
<evidence type="ECO:0000313" key="8">
    <source>
        <dbReference type="Proteomes" id="UP000001396"/>
    </source>
</evidence>
<evidence type="ECO:0000256" key="1">
    <source>
        <dbReference type="ARBA" id="ARBA00004496"/>
    </source>
</evidence>
<dbReference type="PROSITE" id="PS50294">
    <property type="entry name" value="WD_REPEATS_REGION"/>
    <property type="match status" value="1"/>
</dbReference>
<accession>D3B6P1</accession>
<protein>
    <submittedName>
        <fullName evidence="7">WD40 repeat-containing protein</fullName>
    </submittedName>
</protein>
<dbReference type="InParanoid" id="D3B6P1"/>
<evidence type="ECO:0000313" key="7">
    <source>
        <dbReference type="EMBL" id="EFA83011.1"/>
    </source>
</evidence>
<dbReference type="InterPro" id="IPR036322">
    <property type="entry name" value="WD40_repeat_dom_sf"/>
</dbReference>
<sequence>MINFKRVSFTMTNNQIIKNQSVDFISYSPSDRYIGVALSNLTGSYWNGQITILNTETPLSSSLEYNTNSGNTCLRWLSDDSLIFSSDSGAISLLKIDDTSLQILNYLSTTTTTNSSNDNDSNNKNKPPVPKKRRDNIIEILLNCAHDNIISSIDVNHHDSNRLLTASNDRTIKLWDIENRCKSMQFNVHTSEVNAIQWSPKDADLFVSSSTGRVVLSDSRSKSSFTTVKLTNHRHADIPVRSINWNTDNIVWCGMDNGDLLSIDTRNNCYTQSTIKQHHRATINQIKFNPFNNDQLSTVSDDRTYKIYNLSTKQTVTSTIESNINQPNYIKSIDWNKSIENQFITGSNNGIITINKL</sequence>
<keyword evidence="4" id="KW-0677">Repeat</keyword>
<dbReference type="PANTHER" id="PTHR46853:SF1">
    <property type="entry name" value="METHYLOSOME PROTEIN 50"/>
    <property type="match status" value="1"/>
</dbReference>
<keyword evidence="3 5" id="KW-0853">WD repeat</keyword>
<feature type="compositionally biased region" description="Low complexity" evidence="6">
    <location>
        <begin position="112"/>
        <end position="126"/>
    </location>
</feature>
<dbReference type="GO" id="GO:0034709">
    <property type="term" value="C:methylosome"/>
    <property type="evidence" value="ECO:0007669"/>
    <property type="project" value="TreeGrafter"/>
</dbReference>
<feature type="repeat" description="WD" evidence="5">
    <location>
        <begin position="276"/>
        <end position="318"/>
    </location>
</feature>
<keyword evidence="2" id="KW-0963">Cytoplasm</keyword>
<dbReference type="PANTHER" id="PTHR46853">
    <property type="entry name" value="METHYLOSOME PROTEIN 50"/>
    <property type="match status" value="1"/>
</dbReference>
<dbReference type="SMART" id="SM00320">
    <property type="entry name" value="WD40"/>
    <property type="match status" value="5"/>
</dbReference>
<proteinExistence type="predicted"/>
<organism evidence="7 8">
    <name type="scientific">Heterostelium pallidum (strain ATCC 26659 / Pp 5 / PN500)</name>
    <name type="common">Cellular slime mold</name>
    <name type="synonym">Polysphondylium pallidum</name>
    <dbReference type="NCBI Taxonomy" id="670386"/>
    <lineage>
        <taxon>Eukaryota</taxon>
        <taxon>Amoebozoa</taxon>
        <taxon>Evosea</taxon>
        <taxon>Eumycetozoa</taxon>
        <taxon>Dictyostelia</taxon>
        <taxon>Acytosteliales</taxon>
        <taxon>Acytosteliaceae</taxon>
        <taxon>Heterostelium</taxon>
    </lineage>
</organism>
<dbReference type="InterPro" id="IPR052139">
    <property type="entry name" value="Methylosome_Comp_WDR77"/>
</dbReference>
<dbReference type="Pfam" id="PF00400">
    <property type="entry name" value="WD40"/>
    <property type="match status" value="2"/>
</dbReference>
<dbReference type="InterPro" id="IPR015943">
    <property type="entry name" value="WD40/YVTN_repeat-like_dom_sf"/>
</dbReference>
<dbReference type="GeneID" id="31359280"/>
<gene>
    <name evidence="7" type="primary">pwp1</name>
    <name evidence="7" type="ORF">PPL_03793</name>
</gene>
<dbReference type="SUPFAM" id="SSF50978">
    <property type="entry name" value="WD40 repeat-like"/>
    <property type="match status" value="1"/>
</dbReference>
<dbReference type="InterPro" id="IPR001680">
    <property type="entry name" value="WD40_rpt"/>
</dbReference>